<reference evidence="8" key="6">
    <citation type="journal article" date="2018" name="AMB Express">
        <title>Genomic and probiotic characterization of SJP-SNU strain of Pichia kudriavzevii.</title>
        <authorList>
            <person name="Hong S.M."/>
            <person name="Kwon H.J."/>
            <person name="Park S.J."/>
            <person name="Seong W.J."/>
            <person name="Kim I."/>
            <person name="Kim J.H."/>
        </authorList>
    </citation>
    <scope>NUCLEOTIDE SEQUENCE</scope>
</reference>
<dbReference type="EMBL" id="MQVM01000045">
    <property type="protein sequence ID" value="ONH71013.1"/>
    <property type="molecule type" value="Genomic_DNA"/>
</dbReference>
<dbReference type="EMBL" id="JQFK01000071">
    <property type="protein sequence ID" value="KGK36432.1"/>
    <property type="molecule type" value="Genomic_DNA"/>
</dbReference>
<gene>
    <name evidence="10" type="ORF">BOH78_4808</name>
    <name evidence="9" type="ORF">JL09_g4419</name>
</gene>
<name>A0A099NWY0_PICKU</name>
<sequence>MVDCSILEPRYSIGNLSVEDYDNGVLHVLSQLTTVGDVRREDFNKFVKLQQDNENHKTFVIKDVETNKVVGIATLLIEIKLIHGYSKVGHIEDVAIDKSVRGKKLGAYIIRYLCELAKSRGCYKTILDCDDENVGFYEKCGLSRRGVEMEYRD</sequence>
<evidence type="ECO:0000313" key="11">
    <source>
        <dbReference type="Proteomes" id="UP000029867"/>
    </source>
</evidence>
<evidence type="ECO:0000256" key="1">
    <source>
        <dbReference type="ARBA" id="ARBA00004832"/>
    </source>
</evidence>
<evidence type="ECO:0000256" key="3">
    <source>
        <dbReference type="ARBA" id="ARBA00022679"/>
    </source>
</evidence>
<evidence type="ECO:0000313" key="9">
    <source>
        <dbReference type="EMBL" id="KGK36432.1"/>
    </source>
</evidence>
<proteinExistence type="inferred from homology"/>
<accession>A0A099NWY0</accession>
<reference evidence="8" key="5">
    <citation type="submission" date="2017-07" db="EMBL/GenBank/DDBJ databases">
        <authorList>
            <person name="Sun Z.S."/>
            <person name="Albrecht U."/>
            <person name="Echele G."/>
            <person name="Lee C.C."/>
        </authorList>
    </citation>
    <scope>NUCLEOTIDE SEQUENCE</scope>
</reference>
<reference evidence="9" key="2">
    <citation type="submission" date="2014-08" db="EMBL/GenBank/DDBJ databases">
        <title>Exploiting Issatchenkia orientalis SD108 for Succinic Acid Production.</title>
        <authorList>
            <person name="Xiao H."/>
            <person name="Shao Z."/>
            <person name="Jiang Y."/>
            <person name="Dole S."/>
            <person name="Zhao H."/>
        </authorList>
    </citation>
    <scope>NUCLEOTIDE SEQUENCE [LARGE SCALE GENOMIC DNA]</scope>
    <source>
        <strain evidence="9">SD108</strain>
    </source>
</reference>
<dbReference type="AlphaFoldDB" id="A0A099NWY0"/>
<dbReference type="EMBL" id="MF580710">
    <property type="protein sequence ID" value="AWT08586.1"/>
    <property type="molecule type" value="Genomic_DNA"/>
</dbReference>
<evidence type="ECO:0000256" key="6">
    <source>
        <dbReference type="RuleBase" id="RU365086"/>
    </source>
</evidence>
<reference evidence="12" key="3">
    <citation type="journal article" date="2017" name="Genome Announc.">
        <title>Genome sequences of Cyberlindnera fabianii 65, Pichia kudriavzevii 129, and Saccharomyces cerevisiae 131 isolated from fermented masau fruits in Zimbabwe.</title>
        <authorList>
            <person name="van Rijswijck I.M.H."/>
            <person name="Derks M.F.L."/>
            <person name="Abee T."/>
            <person name="de Ridder D."/>
            <person name="Smid E.J."/>
        </authorList>
    </citation>
    <scope>NUCLEOTIDE SEQUENCE [LARGE SCALE GENOMIC DNA]</scope>
    <source>
        <strain evidence="12">129</strain>
    </source>
</reference>
<dbReference type="eggNOG" id="KOG3396">
    <property type="taxonomic scope" value="Eukaryota"/>
</dbReference>
<dbReference type="Pfam" id="PF00583">
    <property type="entry name" value="Acetyltransf_1"/>
    <property type="match status" value="1"/>
</dbReference>
<dbReference type="PANTHER" id="PTHR13355:SF11">
    <property type="entry name" value="GLUCOSAMINE 6-PHOSPHATE N-ACETYLTRANSFERASE"/>
    <property type="match status" value="1"/>
</dbReference>
<dbReference type="CDD" id="cd04301">
    <property type="entry name" value="NAT_SF"/>
    <property type="match status" value="1"/>
</dbReference>
<dbReference type="HOGENOM" id="CLU_072095_0_1_1"/>
<evidence type="ECO:0000313" key="12">
    <source>
        <dbReference type="Proteomes" id="UP000189274"/>
    </source>
</evidence>
<comment type="catalytic activity">
    <reaction evidence="5 6">
        <text>D-glucosamine 6-phosphate + acetyl-CoA = N-acetyl-D-glucosamine 6-phosphate + CoA + H(+)</text>
        <dbReference type="Rhea" id="RHEA:10292"/>
        <dbReference type="ChEBI" id="CHEBI:15378"/>
        <dbReference type="ChEBI" id="CHEBI:57287"/>
        <dbReference type="ChEBI" id="CHEBI:57288"/>
        <dbReference type="ChEBI" id="CHEBI:57513"/>
        <dbReference type="ChEBI" id="CHEBI:58725"/>
        <dbReference type="EC" id="2.3.1.4"/>
    </reaction>
</comment>
<feature type="domain" description="N-acetyltransferase" evidence="7">
    <location>
        <begin position="16"/>
        <end position="153"/>
    </location>
</feature>
<dbReference type="GO" id="GO:0004343">
    <property type="term" value="F:glucosamine 6-phosphate N-acetyltransferase activity"/>
    <property type="evidence" value="ECO:0007669"/>
    <property type="project" value="UniProtKB-UniRule"/>
</dbReference>
<dbReference type="GO" id="GO:0006048">
    <property type="term" value="P:UDP-N-acetylglucosamine biosynthetic process"/>
    <property type="evidence" value="ECO:0007669"/>
    <property type="project" value="UniProtKB-UniRule"/>
</dbReference>
<dbReference type="UniPathway" id="UPA00113">
    <property type="reaction ID" value="UER00529"/>
</dbReference>
<dbReference type="Proteomes" id="UP000029867">
    <property type="component" value="Unassembled WGS sequence"/>
</dbReference>
<evidence type="ECO:0000259" key="7">
    <source>
        <dbReference type="PROSITE" id="PS51186"/>
    </source>
</evidence>
<evidence type="ECO:0000256" key="2">
    <source>
        <dbReference type="ARBA" id="ARBA00006048"/>
    </source>
</evidence>
<reference evidence="10" key="4">
    <citation type="submission" date="2017-01" db="EMBL/GenBank/DDBJ databases">
        <authorList>
            <person name="Mah S.A."/>
            <person name="Swanson W.J."/>
            <person name="Moy G.W."/>
            <person name="Vacquier V.D."/>
        </authorList>
    </citation>
    <scope>NUCLEOTIDE SEQUENCE [LARGE SCALE GENOMIC DNA]</scope>
    <source>
        <strain evidence="10">129</strain>
    </source>
</reference>
<dbReference type="Gene3D" id="3.40.630.30">
    <property type="match status" value="1"/>
</dbReference>
<dbReference type="PANTHER" id="PTHR13355">
    <property type="entry name" value="GLUCOSAMINE 6-PHOSPHATE N-ACETYLTRANSFERASE"/>
    <property type="match status" value="1"/>
</dbReference>
<dbReference type="EC" id="2.3.1.4" evidence="6"/>
<dbReference type="PROSITE" id="PS51186">
    <property type="entry name" value="GNAT"/>
    <property type="match status" value="1"/>
</dbReference>
<keyword evidence="4 6" id="KW-0012">Acyltransferase</keyword>
<dbReference type="FunFam" id="3.40.630.30:FF:000105">
    <property type="entry name" value="Glucosamine 6-phosphate N-acetyltransferase"/>
    <property type="match status" value="1"/>
</dbReference>
<organism evidence="9 11">
    <name type="scientific">Pichia kudriavzevii</name>
    <name type="common">Yeast</name>
    <name type="synonym">Issatchenkia orientalis</name>
    <dbReference type="NCBI Taxonomy" id="4909"/>
    <lineage>
        <taxon>Eukaryota</taxon>
        <taxon>Fungi</taxon>
        <taxon>Dikarya</taxon>
        <taxon>Ascomycota</taxon>
        <taxon>Saccharomycotina</taxon>
        <taxon>Pichiomycetes</taxon>
        <taxon>Pichiales</taxon>
        <taxon>Pichiaceae</taxon>
        <taxon>Pichia</taxon>
    </lineage>
</organism>
<evidence type="ECO:0000313" key="8">
    <source>
        <dbReference type="EMBL" id="AWT08586.1"/>
    </source>
</evidence>
<dbReference type="InterPro" id="IPR039143">
    <property type="entry name" value="GNPNAT1-like"/>
</dbReference>
<dbReference type="SUPFAM" id="SSF55729">
    <property type="entry name" value="Acyl-CoA N-acyltransferases (Nat)"/>
    <property type="match status" value="1"/>
</dbReference>
<reference evidence="11" key="1">
    <citation type="journal article" date="2014" name="Microb. Cell Fact.">
        <title>Exploiting Issatchenkia orientalis SD108 for succinic acid production.</title>
        <authorList>
            <person name="Xiao H."/>
            <person name="Shao Z."/>
            <person name="Jiang Y."/>
            <person name="Dole S."/>
            <person name="Zhao H."/>
        </authorList>
    </citation>
    <scope>NUCLEOTIDE SEQUENCE [LARGE SCALE GENOMIC DNA]</scope>
    <source>
        <strain evidence="11">SD108</strain>
    </source>
</reference>
<evidence type="ECO:0000256" key="4">
    <source>
        <dbReference type="ARBA" id="ARBA00023315"/>
    </source>
</evidence>
<dbReference type="InterPro" id="IPR016181">
    <property type="entry name" value="Acyl_CoA_acyltransferase"/>
</dbReference>
<dbReference type="InterPro" id="IPR000182">
    <property type="entry name" value="GNAT_dom"/>
</dbReference>
<comment type="similarity">
    <text evidence="2 6">Belongs to the acetyltransferase family. GNA1 subfamily.</text>
</comment>
<keyword evidence="3 6" id="KW-0808">Transferase</keyword>
<evidence type="ECO:0000256" key="5">
    <source>
        <dbReference type="ARBA" id="ARBA00048964"/>
    </source>
</evidence>
<protein>
    <recommendedName>
        <fullName evidence="6">Glucosamine 6-phosphate N-acetyltransferase</fullName>
        <ecNumber evidence="6">2.3.1.4</ecNumber>
    </recommendedName>
</protein>
<comment type="pathway">
    <text evidence="1 6">Nucleotide-sugar biosynthesis; UDP-N-acetyl-alpha-D-glucosamine biosynthesis; N-acetyl-alpha-D-glucosamine 1-phosphate from alpha-D-glucosamine 6-phosphate (route I): step 1/2.</text>
</comment>
<evidence type="ECO:0000313" key="10">
    <source>
        <dbReference type="EMBL" id="ONH71013.1"/>
    </source>
</evidence>
<dbReference type="VEuPathDB" id="FungiDB:C5L36_0B07670"/>
<dbReference type="Proteomes" id="UP000189274">
    <property type="component" value="Unassembled WGS sequence"/>
</dbReference>